<proteinExistence type="predicted"/>
<dbReference type="Proteomes" id="UP001054945">
    <property type="component" value="Unassembled WGS sequence"/>
</dbReference>
<comment type="caution">
    <text evidence="1">The sequence shown here is derived from an EMBL/GenBank/DDBJ whole genome shotgun (WGS) entry which is preliminary data.</text>
</comment>
<dbReference type="EMBL" id="BPLR01002670">
    <property type="protein sequence ID" value="GIX76539.1"/>
    <property type="molecule type" value="Genomic_DNA"/>
</dbReference>
<keyword evidence="2" id="KW-1185">Reference proteome</keyword>
<accession>A0AAV4MVT2</accession>
<gene>
    <name evidence="1" type="ORF">CEXT_122811</name>
</gene>
<name>A0AAV4MVT2_CAEEX</name>
<evidence type="ECO:0000313" key="2">
    <source>
        <dbReference type="Proteomes" id="UP001054945"/>
    </source>
</evidence>
<evidence type="ECO:0000313" key="1">
    <source>
        <dbReference type="EMBL" id="GIX76539.1"/>
    </source>
</evidence>
<reference evidence="1 2" key="1">
    <citation type="submission" date="2021-06" db="EMBL/GenBank/DDBJ databases">
        <title>Caerostris extrusa draft genome.</title>
        <authorList>
            <person name="Kono N."/>
            <person name="Arakawa K."/>
        </authorList>
    </citation>
    <scope>NUCLEOTIDE SEQUENCE [LARGE SCALE GENOMIC DNA]</scope>
</reference>
<sequence length="99" mass="11156">MTEETKCSAQRRAAAQSDAFFVGFLGRRLIKGIVNADFDKDTNPLRIFCHLQIGHFSGKSVQGYLQYHILFGCKPIMLFLYTVAAFGREDNPSPFCFAN</sequence>
<organism evidence="1 2">
    <name type="scientific">Caerostris extrusa</name>
    <name type="common">Bark spider</name>
    <name type="synonym">Caerostris bankana</name>
    <dbReference type="NCBI Taxonomy" id="172846"/>
    <lineage>
        <taxon>Eukaryota</taxon>
        <taxon>Metazoa</taxon>
        <taxon>Ecdysozoa</taxon>
        <taxon>Arthropoda</taxon>
        <taxon>Chelicerata</taxon>
        <taxon>Arachnida</taxon>
        <taxon>Araneae</taxon>
        <taxon>Araneomorphae</taxon>
        <taxon>Entelegynae</taxon>
        <taxon>Araneoidea</taxon>
        <taxon>Araneidae</taxon>
        <taxon>Caerostris</taxon>
    </lineage>
</organism>
<protein>
    <submittedName>
        <fullName evidence="1">Uncharacterized protein</fullName>
    </submittedName>
</protein>
<dbReference type="AlphaFoldDB" id="A0AAV4MVT2"/>